<dbReference type="Pfam" id="PF17161">
    <property type="entry name" value="DUF5123"/>
    <property type="match status" value="1"/>
</dbReference>
<dbReference type="AlphaFoldDB" id="A0A419SBQ9"/>
<dbReference type="OrthoDB" id="691503at2"/>
<dbReference type="CDD" id="cd00063">
    <property type="entry name" value="FN3"/>
    <property type="match status" value="1"/>
</dbReference>
<evidence type="ECO:0000313" key="3">
    <source>
        <dbReference type="Proteomes" id="UP000283433"/>
    </source>
</evidence>
<evidence type="ECO:0000259" key="1">
    <source>
        <dbReference type="PROSITE" id="PS50853"/>
    </source>
</evidence>
<dbReference type="Gene3D" id="2.160.20.10">
    <property type="entry name" value="Single-stranded right-handed beta-helix, Pectin lyase-like"/>
    <property type="match status" value="1"/>
</dbReference>
<reference evidence="2 3" key="1">
    <citation type="submission" date="2016-07" db="EMBL/GenBank/DDBJ databases">
        <title>Genome of Pelobium manganitolerans.</title>
        <authorList>
            <person name="Wu S."/>
            <person name="Wang G."/>
        </authorList>
    </citation>
    <scope>NUCLEOTIDE SEQUENCE [LARGE SCALE GENOMIC DNA]</scope>
    <source>
        <strain evidence="2 3">YS-25</strain>
    </source>
</reference>
<dbReference type="Proteomes" id="UP000283433">
    <property type="component" value="Unassembled WGS sequence"/>
</dbReference>
<proteinExistence type="predicted"/>
<dbReference type="Gene3D" id="2.60.40.10">
    <property type="entry name" value="Immunoglobulins"/>
    <property type="match status" value="1"/>
</dbReference>
<evidence type="ECO:0000313" key="2">
    <source>
        <dbReference type="EMBL" id="RKD20103.1"/>
    </source>
</evidence>
<dbReference type="SMART" id="SM00060">
    <property type="entry name" value="FN3"/>
    <property type="match status" value="2"/>
</dbReference>
<dbReference type="InterPro" id="IPR012334">
    <property type="entry name" value="Pectin_lyas_fold"/>
</dbReference>
<dbReference type="InterPro" id="IPR036116">
    <property type="entry name" value="FN3_sf"/>
</dbReference>
<dbReference type="InterPro" id="IPR033427">
    <property type="entry name" value="DUF5123"/>
</dbReference>
<dbReference type="InterPro" id="IPR003961">
    <property type="entry name" value="FN3_dom"/>
</dbReference>
<dbReference type="InterPro" id="IPR032530">
    <property type="entry name" value="DUF4957"/>
</dbReference>
<dbReference type="InterPro" id="IPR011050">
    <property type="entry name" value="Pectin_lyase_fold/virulence"/>
</dbReference>
<organism evidence="2 3">
    <name type="scientific">Pelobium manganitolerans</name>
    <dbReference type="NCBI Taxonomy" id="1842495"/>
    <lineage>
        <taxon>Bacteria</taxon>
        <taxon>Pseudomonadati</taxon>
        <taxon>Bacteroidota</taxon>
        <taxon>Sphingobacteriia</taxon>
        <taxon>Sphingobacteriales</taxon>
        <taxon>Sphingobacteriaceae</taxon>
        <taxon>Pelobium</taxon>
    </lineage>
</organism>
<dbReference type="SUPFAM" id="SSF51126">
    <property type="entry name" value="Pectin lyase-like"/>
    <property type="match status" value="1"/>
</dbReference>
<dbReference type="EMBL" id="MBTA01000001">
    <property type="protein sequence ID" value="RKD20103.1"/>
    <property type="molecule type" value="Genomic_DNA"/>
</dbReference>
<dbReference type="InterPro" id="IPR013783">
    <property type="entry name" value="Ig-like_fold"/>
</dbReference>
<dbReference type="SUPFAM" id="SSF49265">
    <property type="entry name" value="Fibronectin type III"/>
    <property type="match status" value="1"/>
</dbReference>
<dbReference type="Pfam" id="PF16318">
    <property type="entry name" value="DUF4957"/>
    <property type="match status" value="1"/>
</dbReference>
<gene>
    <name evidence="2" type="ORF">BCY91_00295</name>
</gene>
<protein>
    <submittedName>
        <fullName evidence="2">DUF5123 domain-containing protein</fullName>
    </submittedName>
</protein>
<accession>A0A419SBQ9</accession>
<dbReference type="PROSITE" id="PS51257">
    <property type="entry name" value="PROKAR_LIPOPROTEIN"/>
    <property type="match status" value="1"/>
</dbReference>
<name>A0A419SBQ9_9SPHI</name>
<keyword evidence="3" id="KW-1185">Reference proteome</keyword>
<feature type="domain" description="Fibronectin type-III" evidence="1">
    <location>
        <begin position="39"/>
        <end position="133"/>
    </location>
</feature>
<dbReference type="PROSITE" id="PS50853">
    <property type="entry name" value="FN3"/>
    <property type="match status" value="1"/>
</dbReference>
<dbReference type="RefSeq" id="WP_120180019.1">
    <property type="nucleotide sequence ID" value="NZ_MBTA01000001.1"/>
</dbReference>
<sequence>MTTKNIFIASVFMLTAIGFSSCKDELAEIKTLNVDRAFSPTDLKTAIINKTSVRLTWDKVRNAETYTVEFFANGDMDFSGSPFKVVEGVKFGDLPLTVRGFAGATSYSVRVKAIGEGIEDSKYVSATFSTDPEQIFLPVNQSKIETKSAVLNWTPGENATKIVLAPGDIEHLVTADEIAAGEATVTGLSGETFYTAKLMEGDNIRGTTTFTTLLDLSTAIQVSPSDNLVSLIAGASGGETFALLPGTYNINADVAITKSISIKGYKPSDKPIINGMVFRLKSTVGLKLQDLILDGTGNTSNNQTVVYDEDDLVNVYAPFIMQDCEVKNYVKGLYYVNKKALIESTTFKGNIIHDIVCDGGDFIDYRAGLSKTFLFENNTVYNSANTARDFFRMDSGGATNFPAATSNITITANTLFNVSNSNSKRILYIRLGKSAPITFTKNILANTDAYYTNQSSTEINAFENNNYFNAPNFTASDVKDAKNDASTSKTALDPGFLSPTTGVFTISNLTLINNGIGAARWR</sequence>
<comment type="caution">
    <text evidence="2">The sequence shown here is derived from an EMBL/GenBank/DDBJ whole genome shotgun (WGS) entry which is preliminary data.</text>
</comment>